<dbReference type="CDD" id="cd07814">
    <property type="entry name" value="SRPBCC_CalC_Aha1-like"/>
    <property type="match status" value="1"/>
</dbReference>
<comment type="caution">
    <text evidence="3">The sequence shown here is derived from an EMBL/GenBank/DDBJ whole genome shotgun (WGS) entry which is preliminary data.</text>
</comment>
<dbReference type="Gene3D" id="3.30.530.20">
    <property type="match status" value="1"/>
</dbReference>
<dbReference type="Pfam" id="PF08327">
    <property type="entry name" value="AHSA1"/>
    <property type="match status" value="1"/>
</dbReference>
<name>A0A6B2JL67_9RHOB</name>
<dbReference type="EMBL" id="JAAGAB010000003">
    <property type="protein sequence ID" value="NDV02283.1"/>
    <property type="molecule type" value="Genomic_DNA"/>
</dbReference>
<dbReference type="AlphaFoldDB" id="A0A6B2JL67"/>
<protein>
    <submittedName>
        <fullName evidence="3">SRPBCC domain-containing protein</fullName>
    </submittedName>
</protein>
<dbReference type="InterPro" id="IPR023393">
    <property type="entry name" value="START-like_dom_sf"/>
</dbReference>
<reference evidence="3 4" key="1">
    <citation type="submission" date="2020-02" db="EMBL/GenBank/DDBJ databases">
        <title>Pseudoroseicyclus tamarix, sp. nov., isolated from offshore sediment of a Tamarix chinensis forest.</title>
        <authorList>
            <person name="Gai Y."/>
        </authorList>
    </citation>
    <scope>NUCLEOTIDE SEQUENCE [LARGE SCALE GENOMIC DNA]</scope>
    <source>
        <strain evidence="3 4">CLL3-39</strain>
    </source>
</reference>
<evidence type="ECO:0000259" key="2">
    <source>
        <dbReference type="Pfam" id="PF08327"/>
    </source>
</evidence>
<keyword evidence="4" id="KW-1185">Reference proteome</keyword>
<dbReference type="Proteomes" id="UP000474757">
    <property type="component" value="Unassembled WGS sequence"/>
</dbReference>
<comment type="similarity">
    <text evidence="1">Belongs to the AHA1 family.</text>
</comment>
<organism evidence="3 4">
    <name type="scientific">Pseudoroseicyclus tamaricis</name>
    <dbReference type="NCBI Taxonomy" id="2705421"/>
    <lineage>
        <taxon>Bacteria</taxon>
        <taxon>Pseudomonadati</taxon>
        <taxon>Pseudomonadota</taxon>
        <taxon>Alphaproteobacteria</taxon>
        <taxon>Rhodobacterales</taxon>
        <taxon>Paracoccaceae</taxon>
        <taxon>Pseudoroseicyclus</taxon>
    </lineage>
</organism>
<gene>
    <name evidence="3" type="ORF">GZA08_15035</name>
</gene>
<feature type="domain" description="Activator of Hsp90 ATPase homologue 1/2-like C-terminal" evidence="2">
    <location>
        <begin position="25"/>
        <end position="162"/>
    </location>
</feature>
<dbReference type="RefSeq" id="WP_163895070.1">
    <property type="nucleotide sequence ID" value="NZ_JAAFYS010000003.1"/>
</dbReference>
<evidence type="ECO:0000313" key="3">
    <source>
        <dbReference type="EMBL" id="NDV02283.1"/>
    </source>
</evidence>
<accession>A0A6B2JL67</accession>
<dbReference type="InterPro" id="IPR013538">
    <property type="entry name" value="ASHA1/2-like_C"/>
</dbReference>
<sequence>MSPALRYDFTPDMESATITMVREFNAPRPLVWECYTTADLLDRWYAPKPLTARTKHLDFRVGGYWLFAMITPEGQEYWSRQDYQAIQPTESITMLDAFSDAEASINPDLPRAVVEMHFAAAEDGCVVTSVTRYPSKDDLQKVIDMGMEAGMASTLERLDELLATLSEKDAQ</sequence>
<evidence type="ECO:0000256" key="1">
    <source>
        <dbReference type="ARBA" id="ARBA00006817"/>
    </source>
</evidence>
<proteinExistence type="inferred from homology"/>
<evidence type="ECO:0000313" key="4">
    <source>
        <dbReference type="Proteomes" id="UP000474757"/>
    </source>
</evidence>
<dbReference type="SUPFAM" id="SSF55961">
    <property type="entry name" value="Bet v1-like"/>
    <property type="match status" value="1"/>
</dbReference>